<evidence type="ECO:0000256" key="1">
    <source>
        <dbReference type="SAM" id="MobiDB-lite"/>
    </source>
</evidence>
<dbReference type="EMBL" id="QVQW01000008">
    <property type="protein sequence ID" value="RKU47576.1"/>
    <property type="molecule type" value="Genomic_DNA"/>
</dbReference>
<reference evidence="2 3" key="1">
    <citation type="submission" date="2018-08" db="EMBL/GenBank/DDBJ databases">
        <title>Draft genome of the lignicolous fungus Coniochaeta pulveracea.</title>
        <authorList>
            <person name="Borstlap C.J."/>
            <person name="De Witt R.N."/>
            <person name="Botha A."/>
            <person name="Volschenk H."/>
        </authorList>
    </citation>
    <scope>NUCLEOTIDE SEQUENCE [LARGE SCALE GENOMIC DNA]</scope>
    <source>
        <strain evidence="2 3">CAB683</strain>
    </source>
</reference>
<protein>
    <submittedName>
        <fullName evidence="2">Uncharacterized protein</fullName>
    </submittedName>
</protein>
<organism evidence="2 3">
    <name type="scientific">Coniochaeta pulveracea</name>
    <dbReference type="NCBI Taxonomy" id="177199"/>
    <lineage>
        <taxon>Eukaryota</taxon>
        <taxon>Fungi</taxon>
        <taxon>Dikarya</taxon>
        <taxon>Ascomycota</taxon>
        <taxon>Pezizomycotina</taxon>
        <taxon>Sordariomycetes</taxon>
        <taxon>Sordariomycetidae</taxon>
        <taxon>Coniochaetales</taxon>
        <taxon>Coniochaetaceae</taxon>
        <taxon>Coniochaeta</taxon>
    </lineage>
</organism>
<name>A0A420YIH1_9PEZI</name>
<dbReference type="AlphaFoldDB" id="A0A420YIH1"/>
<feature type="compositionally biased region" description="Low complexity" evidence="1">
    <location>
        <begin position="22"/>
        <end position="37"/>
    </location>
</feature>
<feature type="region of interest" description="Disordered" evidence="1">
    <location>
        <begin position="197"/>
        <end position="255"/>
    </location>
</feature>
<comment type="caution">
    <text evidence="2">The sequence shown here is derived from an EMBL/GenBank/DDBJ whole genome shotgun (WGS) entry which is preliminary data.</text>
</comment>
<evidence type="ECO:0000313" key="2">
    <source>
        <dbReference type="EMBL" id="RKU47576.1"/>
    </source>
</evidence>
<dbReference type="Proteomes" id="UP000275385">
    <property type="component" value="Unassembled WGS sequence"/>
</dbReference>
<feature type="compositionally biased region" description="Low complexity" evidence="1">
    <location>
        <begin position="71"/>
        <end position="91"/>
    </location>
</feature>
<accession>A0A420YIH1</accession>
<feature type="compositionally biased region" description="Acidic residues" evidence="1">
    <location>
        <begin position="204"/>
        <end position="255"/>
    </location>
</feature>
<gene>
    <name evidence="2" type="ORF">DL546_007346</name>
</gene>
<keyword evidence="3" id="KW-1185">Reference proteome</keyword>
<proteinExistence type="predicted"/>
<feature type="region of interest" description="Disordered" evidence="1">
    <location>
        <begin position="22"/>
        <end position="101"/>
    </location>
</feature>
<evidence type="ECO:0000313" key="3">
    <source>
        <dbReference type="Proteomes" id="UP000275385"/>
    </source>
</evidence>
<sequence>MEGRNVQPVVPVIDSYISTRPLSASSATLASSTASSNRNRERSSLRLARHCSVRRGGVSSSRLESAPAELAPTASQRSRSRSPQAPSTRAPVRSRSPIHPSNGPVYYSVLRASSGYYRGSDWATRPVRVREAEFDDDKQLISRGSYDTDLMDAYRHGWLAWRRITDNLLIDPHLTTKGRAQLQQLAETQWTMLEDLSNQQDPESHEEPEDGMGLDDYLEEQLAEEGDEDRYDNEPWEGYDMERDDEIDDEMDGTR</sequence>